<gene>
    <name evidence="3" type="ORF">GCM10009839_45420</name>
</gene>
<keyword evidence="2" id="KW-0472">Membrane</keyword>
<sequence length="65" mass="6761">MDSVISSLIGAVGSILAALIATGWRPRKPRGPVPPLDTGAGAEPRTELKLKEEPTDSVEVSEVGH</sequence>
<name>A0ABN2UJ30_9ACTN</name>
<organism evidence="3 4">
    <name type="scientific">Catenulispora yoronensis</name>
    <dbReference type="NCBI Taxonomy" id="450799"/>
    <lineage>
        <taxon>Bacteria</taxon>
        <taxon>Bacillati</taxon>
        <taxon>Actinomycetota</taxon>
        <taxon>Actinomycetes</taxon>
        <taxon>Catenulisporales</taxon>
        <taxon>Catenulisporaceae</taxon>
        <taxon>Catenulispora</taxon>
    </lineage>
</organism>
<feature type="region of interest" description="Disordered" evidence="1">
    <location>
        <begin position="24"/>
        <end position="65"/>
    </location>
</feature>
<dbReference type="EMBL" id="BAAAQN010000027">
    <property type="protein sequence ID" value="GAA2038700.1"/>
    <property type="molecule type" value="Genomic_DNA"/>
</dbReference>
<comment type="caution">
    <text evidence="3">The sequence shown here is derived from an EMBL/GenBank/DDBJ whole genome shotgun (WGS) entry which is preliminary data.</text>
</comment>
<keyword evidence="4" id="KW-1185">Reference proteome</keyword>
<feature type="transmembrane region" description="Helical" evidence="2">
    <location>
        <begin position="6"/>
        <end position="24"/>
    </location>
</feature>
<dbReference type="RefSeq" id="WP_344667646.1">
    <property type="nucleotide sequence ID" value="NZ_BAAAQN010000027.1"/>
</dbReference>
<proteinExistence type="predicted"/>
<dbReference type="Proteomes" id="UP001500751">
    <property type="component" value="Unassembled WGS sequence"/>
</dbReference>
<protein>
    <submittedName>
        <fullName evidence="3">Uncharacterized protein</fullName>
    </submittedName>
</protein>
<keyword evidence="2" id="KW-1133">Transmembrane helix</keyword>
<evidence type="ECO:0000256" key="2">
    <source>
        <dbReference type="SAM" id="Phobius"/>
    </source>
</evidence>
<evidence type="ECO:0000313" key="3">
    <source>
        <dbReference type="EMBL" id="GAA2038700.1"/>
    </source>
</evidence>
<evidence type="ECO:0000256" key="1">
    <source>
        <dbReference type="SAM" id="MobiDB-lite"/>
    </source>
</evidence>
<accession>A0ABN2UJ30</accession>
<evidence type="ECO:0000313" key="4">
    <source>
        <dbReference type="Proteomes" id="UP001500751"/>
    </source>
</evidence>
<keyword evidence="2" id="KW-0812">Transmembrane</keyword>
<feature type="compositionally biased region" description="Basic and acidic residues" evidence="1">
    <location>
        <begin position="44"/>
        <end position="54"/>
    </location>
</feature>
<reference evidence="3 4" key="1">
    <citation type="journal article" date="2019" name="Int. J. Syst. Evol. Microbiol.">
        <title>The Global Catalogue of Microorganisms (GCM) 10K type strain sequencing project: providing services to taxonomists for standard genome sequencing and annotation.</title>
        <authorList>
            <consortium name="The Broad Institute Genomics Platform"/>
            <consortium name="The Broad Institute Genome Sequencing Center for Infectious Disease"/>
            <person name="Wu L."/>
            <person name="Ma J."/>
        </authorList>
    </citation>
    <scope>NUCLEOTIDE SEQUENCE [LARGE SCALE GENOMIC DNA]</scope>
    <source>
        <strain evidence="3 4">JCM 16014</strain>
    </source>
</reference>